<evidence type="ECO:0000256" key="1">
    <source>
        <dbReference type="ARBA" id="ARBA00003800"/>
    </source>
</evidence>
<comment type="catalytic activity">
    <reaction evidence="8 9">
        <text>(2R)-3-phosphoglycerate + NAD(+) = 3-phosphooxypyruvate + NADH + H(+)</text>
        <dbReference type="Rhea" id="RHEA:12641"/>
        <dbReference type="ChEBI" id="CHEBI:15378"/>
        <dbReference type="ChEBI" id="CHEBI:18110"/>
        <dbReference type="ChEBI" id="CHEBI:57540"/>
        <dbReference type="ChEBI" id="CHEBI:57945"/>
        <dbReference type="ChEBI" id="CHEBI:58272"/>
        <dbReference type="EC" id="1.1.1.95"/>
    </reaction>
</comment>
<dbReference type="PANTHER" id="PTHR42938">
    <property type="entry name" value="FORMATE DEHYDROGENASE 1"/>
    <property type="match status" value="1"/>
</dbReference>
<dbReference type="EC" id="1.1.1.95" evidence="9"/>
<keyword evidence="9" id="KW-0028">Amino-acid biosynthesis</keyword>
<gene>
    <name evidence="11" type="ORF">C7959_1632</name>
</gene>
<dbReference type="Pfam" id="PF19304">
    <property type="entry name" value="PGDH_inter"/>
    <property type="match status" value="1"/>
</dbReference>
<dbReference type="RefSeq" id="WP_134119250.1">
    <property type="nucleotide sequence ID" value="NZ_SOEG01000063.1"/>
</dbReference>
<dbReference type="InterPro" id="IPR006236">
    <property type="entry name" value="PGDH"/>
</dbReference>
<dbReference type="PROSITE" id="PS51671">
    <property type="entry name" value="ACT"/>
    <property type="match status" value="1"/>
</dbReference>
<dbReference type="STRING" id="926561.GCA_000379025_01158"/>
<dbReference type="FunFam" id="3.30.1330.90:FF:000003">
    <property type="entry name" value="D-3-phosphoglycerate dehydrogenase"/>
    <property type="match status" value="1"/>
</dbReference>
<sequence>MKVLVSDAVSQAGIDILEENGIEVIYNTNLSYEELLEEIGKYDGIILRSMTPLNEEVLSHAKNLKVIARAGSGYDNIDVEAASKMGIIVLNTPGQNSVSAAEQTMALMLGVSRNVAQANQALHEGVWDRKKYMGVELNGKTLGVIGLGRIGGLVTKRAQAFNMDVIASDPYIPNSRGEKFGVDLVDLDELLERSDYITLHTPLTDETHHILSTEEFAKMKEGVIVINVARGKNVDHKALYQAIKDGKVAGAGIDVHEEEPLSKEYPLLELDEKVIVAPHLGGTTVEAMDNVSIDAARQMLMVFERGFPKTPLNIPTLEPEDMEHIRPYFTLAEKLGTFYAGLADNRLEEVEVIYKGEITDYDLKPVTTSLLKGLLNPILNDNVNLVNSRLIAEERGINIVESKGDNSETYSSLITLKVKSKANVNQLSGTVFHDNKMRIVEIGDYEIDIKPEGILLVTNHTDQPGVVGKVGSLLGDNGINIASMQLGRDKFGGEAIMVLTIDQELNKQVKEELLEIDGMVDINLVKL</sequence>
<evidence type="ECO:0000256" key="9">
    <source>
        <dbReference type="RuleBase" id="RU363003"/>
    </source>
</evidence>
<dbReference type="GO" id="GO:0004617">
    <property type="term" value="F:phosphoglycerate dehydrogenase activity"/>
    <property type="evidence" value="ECO:0007669"/>
    <property type="project" value="UniProtKB-UniRule"/>
</dbReference>
<dbReference type="SUPFAM" id="SSF52283">
    <property type="entry name" value="Formate/glycerate dehydrogenase catalytic domain-like"/>
    <property type="match status" value="1"/>
</dbReference>
<evidence type="ECO:0000256" key="7">
    <source>
        <dbReference type="ARBA" id="ARBA00048126"/>
    </source>
</evidence>
<dbReference type="SUPFAM" id="SSF55021">
    <property type="entry name" value="ACT-like"/>
    <property type="match status" value="1"/>
</dbReference>
<evidence type="ECO:0000259" key="10">
    <source>
        <dbReference type="PROSITE" id="PS51671"/>
    </source>
</evidence>
<keyword evidence="5 9" id="KW-0560">Oxidoreductase</keyword>
<dbReference type="FunFam" id="3.40.50.720:FF:000021">
    <property type="entry name" value="D-3-phosphoglycerate dehydrogenase"/>
    <property type="match status" value="1"/>
</dbReference>
<evidence type="ECO:0000256" key="4">
    <source>
        <dbReference type="ARBA" id="ARBA00021582"/>
    </source>
</evidence>
<dbReference type="InterPro" id="IPR045865">
    <property type="entry name" value="ACT-like_dom_sf"/>
</dbReference>
<evidence type="ECO:0000256" key="2">
    <source>
        <dbReference type="ARBA" id="ARBA00005216"/>
    </source>
</evidence>
<comment type="catalytic activity">
    <reaction evidence="7">
        <text>(R)-2-hydroxyglutarate + NAD(+) = 2-oxoglutarate + NADH + H(+)</text>
        <dbReference type="Rhea" id="RHEA:49612"/>
        <dbReference type="ChEBI" id="CHEBI:15378"/>
        <dbReference type="ChEBI" id="CHEBI:15801"/>
        <dbReference type="ChEBI" id="CHEBI:16810"/>
        <dbReference type="ChEBI" id="CHEBI:57540"/>
        <dbReference type="ChEBI" id="CHEBI:57945"/>
        <dbReference type="EC" id="1.1.1.399"/>
    </reaction>
</comment>
<comment type="pathway">
    <text evidence="2 9">Amino-acid biosynthesis; L-serine biosynthesis; L-serine from 3-phospho-D-glycerate: step 1/3.</text>
</comment>
<name>A0A4R8GMB5_9FIRM</name>
<dbReference type="CDD" id="cd04902">
    <property type="entry name" value="ACT_3PGDH-xct"/>
    <property type="match status" value="1"/>
</dbReference>
<reference evidence="11 12" key="1">
    <citation type="submission" date="2019-03" db="EMBL/GenBank/DDBJ databases">
        <title>Subsurface microbial communities from deep shales in Ohio and West Virginia, USA.</title>
        <authorList>
            <person name="Wrighton K."/>
        </authorList>
    </citation>
    <scope>NUCLEOTIDE SEQUENCE [LARGE SCALE GENOMIC DNA]</scope>
    <source>
        <strain evidence="11 12">MSL 6dP</strain>
    </source>
</reference>
<evidence type="ECO:0000256" key="6">
    <source>
        <dbReference type="ARBA" id="ARBA00023027"/>
    </source>
</evidence>
<dbReference type="GO" id="GO:0006564">
    <property type="term" value="P:L-serine biosynthetic process"/>
    <property type="evidence" value="ECO:0007669"/>
    <property type="project" value="UniProtKB-UniRule"/>
</dbReference>
<feature type="domain" description="ACT" evidence="10">
    <location>
        <begin position="455"/>
        <end position="527"/>
    </location>
</feature>
<dbReference type="PANTHER" id="PTHR42938:SF47">
    <property type="entry name" value="HYDROXYPYRUVATE REDUCTASE"/>
    <property type="match status" value="1"/>
</dbReference>
<dbReference type="InterPro" id="IPR029009">
    <property type="entry name" value="ASB_dom_sf"/>
</dbReference>
<evidence type="ECO:0000256" key="5">
    <source>
        <dbReference type="ARBA" id="ARBA00023002"/>
    </source>
</evidence>
<dbReference type="Pfam" id="PF02826">
    <property type="entry name" value="2-Hacid_dh_C"/>
    <property type="match status" value="1"/>
</dbReference>
<dbReference type="InterPro" id="IPR006140">
    <property type="entry name" value="D-isomer_DH_NAD-bd"/>
</dbReference>
<dbReference type="InterPro" id="IPR002912">
    <property type="entry name" value="ACT_dom"/>
</dbReference>
<dbReference type="Pfam" id="PF01842">
    <property type="entry name" value="ACT"/>
    <property type="match status" value="1"/>
</dbReference>
<evidence type="ECO:0000313" key="12">
    <source>
        <dbReference type="Proteomes" id="UP000295832"/>
    </source>
</evidence>
<dbReference type="InterPro" id="IPR036291">
    <property type="entry name" value="NAD(P)-bd_dom_sf"/>
</dbReference>
<dbReference type="NCBIfam" id="TIGR01327">
    <property type="entry name" value="PGDH"/>
    <property type="match status" value="1"/>
</dbReference>
<proteinExistence type="inferred from homology"/>
<dbReference type="Gene3D" id="3.30.1330.90">
    <property type="entry name" value="D-3-phosphoglycerate dehydrogenase, domain 3"/>
    <property type="match status" value="1"/>
</dbReference>
<dbReference type="GO" id="GO:0051287">
    <property type="term" value="F:NAD binding"/>
    <property type="evidence" value="ECO:0007669"/>
    <property type="project" value="UniProtKB-UniRule"/>
</dbReference>
<evidence type="ECO:0000256" key="3">
    <source>
        <dbReference type="ARBA" id="ARBA00005854"/>
    </source>
</evidence>
<dbReference type="Proteomes" id="UP000295832">
    <property type="component" value="Unassembled WGS sequence"/>
</dbReference>
<dbReference type="InterPro" id="IPR045626">
    <property type="entry name" value="PGDH_ASB_dom"/>
</dbReference>
<protein>
    <recommendedName>
        <fullName evidence="4 9">D-3-phosphoglycerate dehydrogenase</fullName>
        <ecNumber evidence="9">1.1.1.95</ecNumber>
    </recommendedName>
</protein>
<dbReference type="SUPFAM" id="SSF51735">
    <property type="entry name" value="NAD(P)-binding Rossmann-fold domains"/>
    <property type="match status" value="1"/>
</dbReference>
<keyword evidence="9" id="KW-0718">Serine biosynthesis</keyword>
<comment type="function">
    <text evidence="1">Catalyzes the reversible oxidation of 3-phospho-D-glycerate to 3-phosphonooxypyruvate, the first step of the phosphorylated L-serine biosynthesis pathway. Also catalyzes the reversible oxidation of 2-hydroxyglutarate to 2-oxoglutarate.</text>
</comment>
<evidence type="ECO:0000256" key="8">
    <source>
        <dbReference type="ARBA" id="ARBA00048731"/>
    </source>
</evidence>
<evidence type="ECO:0000313" key="11">
    <source>
        <dbReference type="EMBL" id="TDX43611.1"/>
    </source>
</evidence>
<dbReference type="UniPathway" id="UPA00135">
    <property type="reaction ID" value="UER00196"/>
</dbReference>
<dbReference type="AlphaFoldDB" id="A0A4R8GMB5"/>
<dbReference type="InterPro" id="IPR006139">
    <property type="entry name" value="D-isomer_2_OHA_DH_cat_dom"/>
</dbReference>
<dbReference type="Pfam" id="PF00389">
    <property type="entry name" value="2-Hacid_dh"/>
    <property type="match status" value="1"/>
</dbReference>
<comment type="similarity">
    <text evidence="3 9">Belongs to the D-isomer specific 2-hydroxyacid dehydrogenase family.</text>
</comment>
<keyword evidence="12" id="KW-1185">Reference proteome</keyword>
<accession>A0A4R8GMB5</accession>
<organism evidence="11 12">
    <name type="scientific">Orenia marismortui</name>
    <dbReference type="NCBI Taxonomy" id="46469"/>
    <lineage>
        <taxon>Bacteria</taxon>
        <taxon>Bacillati</taxon>
        <taxon>Bacillota</taxon>
        <taxon>Clostridia</taxon>
        <taxon>Halanaerobiales</taxon>
        <taxon>Halobacteroidaceae</taxon>
        <taxon>Orenia</taxon>
    </lineage>
</organism>
<dbReference type="Gene3D" id="3.30.70.260">
    <property type="match status" value="1"/>
</dbReference>
<dbReference type="CDD" id="cd12173">
    <property type="entry name" value="PGDH_4"/>
    <property type="match status" value="1"/>
</dbReference>
<dbReference type="Gene3D" id="3.40.50.720">
    <property type="entry name" value="NAD(P)-binding Rossmann-like Domain"/>
    <property type="match status" value="2"/>
</dbReference>
<dbReference type="FunFam" id="3.30.70.260:FF:000008">
    <property type="entry name" value="D-3-phosphoglycerate dehydrogenase, chloroplastic"/>
    <property type="match status" value="1"/>
</dbReference>
<comment type="caution">
    <text evidence="11">The sequence shown here is derived from an EMBL/GenBank/DDBJ whole genome shotgun (WGS) entry which is preliminary data.</text>
</comment>
<dbReference type="EMBL" id="SOEG01000063">
    <property type="protein sequence ID" value="TDX43611.1"/>
    <property type="molecule type" value="Genomic_DNA"/>
</dbReference>
<keyword evidence="6 9" id="KW-0520">NAD</keyword>
<dbReference type="SUPFAM" id="SSF143548">
    <property type="entry name" value="Serine metabolism enzymes domain"/>
    <property type="match status" value="1"/>
</dbReference>